<comment type="function">
    <text evidence="6 9">Catalyzes cyclization of the linear tetrapyrrole, hydroxymethylbilane, to the macrocyclic uroporphyrinogen III.</text>
</comment>
<keyword evidence="12" id="KW-1185">Reference proteome</keyword>
<evidence type="ECO:0000256" key="2">
    <source>
        <dbReference type="ARBA" id="ARBA00008133"/>
    </source>
</evidence>
<name>A0AA90SYQ2_9GAMM</name>
<evidence type="ECO:0000256" key="6">
    <source>
        <dbReference type="ARBA" id="ARBA00037589"/>
    </source>
</evidence>
<feature type="domain" description="Tetrapyrrole biosynthesis uroporphyrinogen III synthase" evidence="10">
    <location>
        <begin position="17"/>
        <end position="240"/>
    </location>
</feature>
<keyword evidence="5 9" id="KW-0627">Porphyrin biosynthesis</keyword>
<evidence type="ECO:0000256" key="4">
    <source>
        <dbReference type="ARBA" id="ARBA00023239"/>
    </source>
</evidence>
<dbReference type="EC" id="4.2.1.75" evidence="3 9"/>
<evidence type="ECO:0000256" key="5">
    <source>
        <dbReference type="ARBA" id="ARBA00023244"/>
    </source>
</evidence>
<evidence type="ECO:0000256" key="9">
    <source>
        <dbReference type="RuleBase" id="RU366031"/>
    </source>
</evidence>
<evidence type="ECO:0000313" key="11">
    <source>
        <dbReference type="EMBL" id="MDP0589933.1"/>
    </source>
</evidence>
<dbReference type="SUPFAM" id="SSF69618">
    <property type="entry name" value="HemD-like"/>
    <property type="match status" value="1"/>
</dbReference>
<dbReference type="EMBL" id="JASXSV010000024">
    <property type="protein sequence ID" value="MDP0589933.1"/>
    <property type="molecule type" value="Genomic_DNA"/>
</dbReference>
<evidence type="ECO:0000256" key="8">
    <source>
        <dbReference type="ARBA" id="ARBA00048617"/>
    </source>
</evidence>
<dbReference type="Pfam" id="PF02602">
    <property type="entry name" value="HEM4"/>
    <property type="match status" value="1"/>
</dbReference>
<dbReference type="Proteomes" id="UP001178148">
    <property type="component" value="Unassembled WGS sequence"/>
</dbReference>
<dbReference type="PANTHER" id="PTHR38042">
    <property type="entry name" value="UROPORPHYRINOGEN-III SYNTHASE, CHLOROPLASTIC"/>
    <property type="match status" value="1"/>
</dbReference>
<comment type="caution">
    <text evidence="11">The sequence shown here is derived from an EMBL/GenBank/DDBJ whole genome shotgun (WGS) entry which is preliminary data.</text>
</comment>
<dbReference type="InterPro" id="IPR003754">
    <property type="entry name" value="4pyrrol_synth_uPrphyn_synth"/>
</dbReference>
<organism evidence="11 12">
    <name type="scientific">Candidatus Endonucleibacter bathymodioli</name>
    <dbReference type="NCBI Taxonomy" id="539814"/>
    <lineage>
        <taxon>Bacteria</taxon>
        <taxon>Pseudomonadati</taxon>
        <taxon>Pseudomonadota</taxon>
        <taxon>Gammaproteobacteria</taxon>
        <taxon>Oceanospirillales</taxon>
        <taxon>Endozoicomonadaceae</taxon>
        <taxon>Candidatus Endonucleibacter</taxon>
    </lineage>
</organism>
<comment type="pathway">
    <text evidence="1 9">Porphyrin-containing compound metabolism; protoporphyrin-IX biosynthesis; coproporphyrinogen-III from 5-aminolevulinate: step 3/4.</text>
</comment>
<comment type="catalytic activity">
    <reaction evidence="8 9">
        <text>hydroxymethylbilane = uroporphyrinogen III + H2O</text>
        <dbReference type="Rhea" id="RHEA:18965"/>
        <dbReference type="ChEBI" id="CHEBI:15377"/>
        <dbReference type="ChEBI" id="CHEBI:57308"/>
        <dbReference type="ChEBI" id="CHEBI:57845"/>
        <dbReference type="EC" id="4.2.1.75"/>
    </reaction>
</comment>
<accession>A0AA90SYQ2</accession>
<dbReference type="GO" id="GO:0006782">
    <property type="term" value="P:protoporphyrinogen IX biosynthetic process"/>
    <property type="evidence" value="ECO:0007669"/>
    <property type="project" value="UniProtKB-UniRule"/>
</dbReference>
<evidence type="ECO:0000256" key="3">
    <source>
        <dbReference type="ARBA" id="ARBA00013109"/>
    </source>
</evidence>
<dbReference type="InterPro" id="IPR036108">
    <property type="entry name" value="4pyrrol_syn_uPrphyn_synt_sf"/>
</dbReference>
<evidence type="ECO:0000313" key="12">
    <source>
        <dbReference type="Proteomes" id="UP001178148"/>
    </source>
</evidence>
<evidence type="ECO:0000259" key="10">
    <source>
        <dbReference type="Pfam" id="PF02602"/>
    </source>
</evidence>
<dbReference type="Gene3D" id="3.40.50.10090">
    <property type="match status" value="2"/>
</dbReference>
<gene>
    <name evidence="11" type="ORF">QS748_12430</name>
</gene>
<evidence type="ECO:0000256" key="7">
    <source>
        <dbReference type="ARBA" id="ARBA00040167"/>
    </source>
</evidence>
<comment type="similarity">
    <text evidence="2 9">Belongs to the uroporphyrinogen-III synthase family.</text>
</comment>
<proteinExistence type="inferred from homology"/>
<protein>
    <recommendedName>
        <fullName evidence="7 9">Uroporphyrinogen-III synthase</fullName>
        <ecNumber evidence="3 9">4.2.1.75</ecNumber>
    </recommendedName>
</protein>
<dbReference type="GO" id="GO:0006780">
    <property type="term" value="P:uroporphyrinogen III biosynthetic process"/>
    <property type="evidence" value="ECO:0007669"/>
    <property type="project" value="UniProtKB-UniRule"/>
</dbReference>
<sequence length="264" mass="29205">MSSIRALVTRPKLQSQSLANAIKNLDGQAWTLPLIEIAPITYNQSIRHTLLALDQFNKIIVTSHHAARIGLNLIENYWPQLPLGLEWHALGPKTARALAYYGINTKIPPQGVNSESLLTMASLTHVRNEKILIIKGKGGRLLLEQTLKTRGANVECLDTYQRLAPVYPTNTLPNLLKCLHINVIICASGETVINLLNILPEDNSTHLNLIIPSQRVASQAIGMPFKQIIVSEDAGNNAMLLALAKLEQQQTTLRKTKQHSEELS</sequence>
<dbReference type="GO" id="GO:0004852">
    <property type="term" value="F:uroporphyrinogen-III synthase activity"/>
    <property type="evidence" value="ECO:0007669"/>
    <property type="project" value="UniProtKB-UniRule"/>
</dbReference>
<evidence type="ECO:0000256" key="1">
    <source>
        <dbReference type="ARBA" id="ARBA00004772"/>
    </source>
</evidence>
<dbReference type="AlphaFoldDB" id="A0AA90SYQ2"/>
<reference evidence="11 12" key="1">
    <citation type="journal article" date="2023" name="bioRxiv">
        <title>An intranuclear bacterial parasite of deep-sea mussels expresses apoptosis inhibitors acquired from its host.</title>
        <authorList>
            <person name="Gonzalez Porras M.A."/>
            <person name="Assie A."/>
            <person name="Tietjen M."/>
            <person name="Violette M."/>
            <person name="Kleiner M."/>
            <person name="Gruber-Vodicka H."/>
            <person name="Dubilier N."/>
            <person name="Leisch N."/>
        </authorList>
    </citation>
    <scope>NUCLEOTIDE SEQUENCE [LARGE SCALE GENOMIC DNA]</scope>
    <source>
        <strain evidence="11">IAP13</strain>
    </source>
</reference>
<keyword evidence="4 9" id="KW-0456">Lyase</keyword>
<dbReference type="PANTHER" id="PTHR38042:SF1">
    <property type="entry name" value="UROPORPHYRINOGEN-III SYNTHASE, CHLOROPLASTIC"/>
    <property type="match status" value="1"/>
</dbReference>
<dbReference type="CDD" id="cd06578">
    <property type="entry name" value="HemD"/>
    <property type="match status" value="1"/>
</dbReference>
<dbReference type="InterPro" id="IPR039793">
    <property type="entry name" value="UROS/Hem4"/>
</dbReference>